<gene>
    <name evidence="1" type="ORF">F964_00550</name>
</gene>
<dbReference type="HOGENOM" id="CLU_2566061_0_0_6"/>
<dbReference type="EMBL" id="APPJ01000004">
    <property type="protein sequence ID" value="ENV18750.1"/>
    <property type="molecule type" value="Genomic_DNA"/>
</dbReference>
<protein>
    <submittedName>
        <fullName evidence="1">Uncharacterized protein</fullName>
    </submittedName>
</protein>
<comment type="caution">
    <text evidence="1">The sequence shown here is derived from an EMBL/GenBank/DDBJ whole genome shotgun (WGS) entry which is preliminary data.</text>
</comment>
<keyword evidence="2" id="KW-1185">Reference proteome</keyword>
<dbReference type="Proteomes" id="UP000013148">
    <property type="component" value="Unassembled WGS sequence"/>
</dbReference>
<sequence>MAIHVKEIHQKQINAHLSDAETKQAILEYVLRQHDVGDAEYKHRTFITSNPHSTGNSYEGRCEITIELGESVELNKEADNA</sequence>
<evidence type="ECO:0000313" key="1">
    <source>
        <dbReference type="EMBL" id="ENV18750.1"/>
    </source>
</evidence>
<dbReference type="AlphaFoldDB" id="N8YHJ5"/>
<dbReference type="RefSeq" id="WP_004817459.1">
    <property type="nucleotide sequence ID" value="NZ_KB849455.1"/>
</dbReference>
<name>N8YHJ5_ACIGI</name>
<reference evidence="1 2" key="1">
    <citation type="submission" date="2013-02" db="EMBL/GenBank/DDBJ databases">
        <title>The Genome Sequence of Acinetobacter guillouiae NIPH 991.</title>
        <authorList>
            <consortium name="The Broad Institute Genome Sequencing Platform"/>
            <consortium name="The Broad Institute Genome Sequencing Center for Infectious Disease"/>
            <person name="Cerqueira G."/>
            <person name="Feldgarden M."/>
            <person name="Courvalin P."/>
            <person name="Perichon B."/>
            <person name="Grillot-Courvalin C."/>
            <person name="Clermont D."/>
            <person name="Rocha E."/>
            <person name="Yoon E.-J."/>
            <person name="Nemec A."/>
            <person name="Walker B."/>
            <person name="Young S.K."/>
            <person name="Zeng Q."/>
            <person name="Gargeya S."/>
            <person name="Fitzgerald M."/>
            <person name="Haas B."/>
            <person name="Abouelleil A."/>
            <person name="Alvarado L."/>
            <person name="Arachchi H.M."/>
            <person name="Berlin A.M."/>
            <person name="Chapman S.B."/>
            <person name="Dewar J."/>
            <person name="Goldberg J."/>
            <person name="Griggs A."/>
            <person name="Gujja S."/>
            <person name="Hansen M."/>
            <person name="Howarth C."/>
            <person name="Imamovic A."/>
            <person name="Larimer J."/>
            <person name="McCowan C."/>
            <person name="Murphy C."/>
            <person name="Neiman D."/>
            <person name="Pearson M."/>
            <person name="Priest M."/>
            <person name="Roberts A."/>
            <person name="Saif S."/>
            <person name="Shea T."/>
            <person name="Sisk P."/>
            <person name="Sykes S."/>
            <person name="Wortman J."/>
            <person name="Nusbaum C."/>
            <person name="Birren B."/>
        </authorList>
    </citation>
    <scope>NUCLEOTIDE SEQUENCE [LARGE SCALE GENOMIC DNA]</scope>
    <source>
        <strain evidence="1 2">NIPH 991</strain>
    </source>
</reference>
<evidence type="ECO:0000313" key="2">
    <source>
        <dbReference type="Proteomes" id="UP000013148"/>
    </source>
</evidence>
<dbReference type="PATRIC" id="fig|1217656.3.peg.536"/>
<accession>N8YHJ5</accession>
<organism evidence="1 2">
    <name type="scientific">Acinetobacter guillouiae NIPH 991</name>
    <dbReference type="NCBI Taxonomy" id="1217656"/>
    <lineage>
        <taxon>Bacteria</taxon>
        <taxon>Pseudomonadati</taxon>
        <taxon>Pseudomonadota</taxon>
        <taxon>Gammaproteobacteria</taxon>
        <taxon>Moraxellales</taxon>
        <taxon>Moraxellaceae</taxon>
        <taxon>Acinetobacter</taxon>
    </lineage>
</organism>
<proteinExistence type="predicted"/>